<sequence>MMDLRLFRRRPRIFQLLANRHCRPSVLAFNRSTEWWDVIVSGFTNTQWVQNFRMSEETVIYLCDKLRPMMERHTTNFRGSVPIKKRVAIALWKLATGSEYRSVGHLFGVSGTTVCRCVQDFCAAAKTLLVPEQICLPDPQNFEEMAVYTENRWRLRSVLVLLMVHTYPSWHHNCTTVTTSTVKAGTPSSFKLL</sequence>
<evidence type="ECO:0000313" key="3">
    <source>
        <dbReference type="Proteomes" id="UP001557470"/>
    </source>
</evidence>
<gene>
    <name evidence="2" type="ORF">UPYG_G00062010</name>
</gene>
<protein>
    <recommendedName>
        <fullName evidence="1">DUF8040 domain-containing protein</fullName>
    </recommendedName>
</protein>
<evidence type="ECO:0000259" key="1">
    <source>
        <dbReference type="Pfam" id="PF26138"/>
    </source>
</evidence>
<proteinExistence type="predicted"/>
<dbReference type="InterPro" id="IPR058353">
    <property type="entry name" value="DUF8040"/>
</dbReference>
<organism evidence="2 3">
    <name type="scientific">Umbra pygmaea</name>
    <name type="common">Eastern mudminnow</name>
    <dbReference type="NCBI Taxonomy" id="75934"/>
    <lineage>
        <taxon>Eukaryota</taxon>
        <taxon>Metazoa</taxon>
        <taxon>Chordata</taxon>
        <taxon>Craniata</taxon>
        <taxon>Vertebrata</taxon>
        <taxon>Euteleostomi</taxon>
        <taxon>Actinopterygii</taxon>
        <taxon>Neopterygii</taxon>
        <taxon>Teleostei</taxon>
        <taxon>Protacanthopterygii</taxon>
        <taxon>Esociformes</taxon>
        <taxon>Umbridae</taxon>
        <taxon>Umbra</taxon>
    </lineage>
</organism>
<keyword evidence="3" id="KW-1185">Reference proteome</keyword>
<evidence type="ECO:0000313" key="2">
    <source>
        <dbReference type="EMBL" id="KAL1005666.1"/>
    </source>
</evidence>
<name>A0ABD0XUG1_UMBPY</name>
<dbReference type="InterPro" id="IPR045249">
    <property type="entry name" value="HARBI1-like"/>
</dbReference>
<feature type="domain" description="DUF8040" evidence="1">
    <location>
        <begin position="44"/>
        <end position="124"/>
    </location>
</feature>
<dbReference type="Pfam" id="PF26138">
    <property type="entry name" value="DUF8040"/>
    <property type="match status" value="1"/>
</dbReference>
<dbReference type="PANTHER" id="PTHR22930:SF236">
    <property type="entry name" value="PROTEIN ALP1-LIKE-RELATED"/>
    <property type="match status" value="1"/>
</dbReference>
<reference evidence="2 3" key="1">
    <citation type="submission" date="2024-06" db="EMBL/GenBank/DDBJ databases">
        <authorList>
            <person name="Pan Q."/>
            <person name="Wen M."/>
            <person name="Jouanno E."/>
            <person name="Zahm M."/>
            <person name="Klopp C."/>
            <person name="Cabau C."/>
            <person name="Louis A."/>
            <person name="Berthelot C."/>
            <person name="Parey E."/>
            <person name="Roest Crollius H."/>
            <person name="Montfort J."/>
            <person name="Robinson-Rechavi M."/>
            <person name="Bouchez O."/>
            <person name="Lampietro C."/>
            <person name="Lopez Roques C."/>
            <person name="Donnadieu C."/>
            <person name="Postlethwait J."/>
            <person name="Bobe J."/>
            <person name="Verreycken H."/>
            <person name="Guiguen Y."/>
        </authorList>
    </citation>
    <scope>NUCLEOTIDE SEQUENCE [LARGE SCALE GENOMIC DNA]</scope>
    <source>
        <strain evidence="2">Up_M1</strain>
        <tissue evidence="2">Testis</tissue>
    </source>
</reference>
<dbReference type="Proteomes" id="UP001557470">
    <property type="component" value="Unassembled WGS sequence"/>
</dbReference>
<dbReference type="PANTHER" id="PTHR22930">
    <property type="match status" value="1"/>
</dbReference>
<accession>A0ABD0XUG1</accession>
<comment type="caution">
    <text evidence="2">The sequence shown here is derived from an EMBL/GenBank/DDBJ whole genome shotgun (WGS) entry which is preliminary data.</text>
</comment>
<dbReference type="AlphaFoldDB" id="A0ABD0XUG1"/>
<dbReference type="EMBL" id="JAGEUA010000002">
    <property type="protein sequence ID" value="KAL1005666.1"/>
    <property type="molecule type" value="Genomic_DNA"/>
</dbReference>